<keyword evidence="2" id="KW-1185">Reference proteome</keyword>
<name>A0A1I1VS37_9RHOB</name>
<sequence>MTSSDTALGRAGSLDIWSGPVDPEPVSGGITNTNFMVHDSGKRYFVRIGEDIPLHGVMRFNELAASRAAAEIGISPPVVHAEPGVLVLDFIEGRTLDEGDIRDPETLLRVVDVLKKGHTGMARRVAAPALAFWVFHIVRHYARVLEAGQSVHMERLPMLMDRADRLEDAVGRVSMIFGHNDLLPANLIDDGSRLWLIDWDYAGFNSPLFDLGGLSSNSQMDQSADAAMLERYFGSVDADLTRALAAMKAASLLRETMWSMVSEIHSAVEFDFGAYTAENMQRLDAAWESFERA</sequence>
<protein>
    <submittedName>
        <fullName evidence="1">Thiamine kinase</fullName>
    </submittedName>
</protein>
<evidence type="ECO:0000313" key="2">
    <source>
        <dbReference type="Proteomes" id="UP000325289"/>
    </source>
</evidence>
<dbReference type="CDD" id="cd05151">
    <property type="entry name" value="ChoK-like"/>
    <property type="match status" value="1"/>
</dbReference>
<dbReference type="PANTHER" id="PTHR22603:SF66">
    <property type="entry name" value="ETHANOLAMINE KINASE"/>
    <property type="match status" value="1"/>
</dbReference>
<gene>
    <name evidence="1" type="ORF">SAMN04515678_103278</name>
</gene>
<dbReference type="RefSeq" id="WP_149755176.1">
    <property type="nucleotide sequence ID" value="NZ_FOMS01000003.1"/>
</dbReference>
<dbReference type="Gene3D" id="3.90.1200.10">
    <property type="match status" value="1"/>
</dbReference>
<proteinExistence type="predicted"/>
<evidence type="ECO:0000313" key="1">
    <source>
        <dbReference type="EMBL" id="SFD83843.1"/>
    </source>
</evidence>
<dbReference type="SUPFAM" id="SSF56112">
    <property type="entry name" value="Protein kinase-like (PK-like)"/>
    <property type="match status" value="1"/>
</dbReference>
<dbReference type="InterPro" id="IPR011009">
    <property type="entry name" value="Kinase-like_dom_sf"/>
</dbReference>
<dbReference type="AlphaFoldDB" id="A0A1I1VS37"/>
<dbReference type="GO" id="GO:0006646">
    <property type="term" value="P:phosphatidylethanolamine biosynthetic process"/>
    <property type="evidence" value="ECO:0007669"/>
    <property type="project" value="TreeGrafter"/>
</dbReference>
<reference evidence="1 2" key="1">
    <citation type="submission" date="2016-10" db="EMBL/GenBank/DDBJ databases">
        <authorList>
            <person name="Varghese N."/>
            <person name="Submissions S."/>
        </authorList>
    </citation>
    <scope>NUCLEOTIDE SEQUENCE [LARGE SCALE GENOMIC DNA]</scope>
    <source>
        <strain evidence="2">YIM D21,KCTC 23444,ACCC 10710</strain>
    </source>
</reference>
<dbReference type="Gene3D" id="3.30.200.20">
    <property type="entry name" value="Phosphorylase Kinase, domain 1"/>
    <property type="match status" value="1"/>
</dbReference>
<dbReference type="EMBL" id="FOMS01000003">
    <property type="protein sequence ID" value="SFD83843.1"/>
    <property type="molecule type" value="Genomic_DNA"/>
</dbReference>
<dbReference type="Pfam" id="PF01633">
    <property type="entry name" value="Choline_kinase"/>
    <property type="match status" value="1"/>
</dbReference>
<dbReference type="Proteomes" id="UP000325289">
    <property type="component" value="Unassembled WGS sequence"/>
</dbReference>
<accession>A0A1I1VS37</accession>
<organism evidence="1 2">
    <name type="scientific">Roseivivax sediminis</name>
    <dbReference type="NCBI Taxonomy" id="936889"/>
    <lineage>
        <taxon>Bacteria</taxon>
        <taxon>Pseudomonadati</taxon>
        <taxon>Pseudomonadota</taxon>
        <taxon>Alphaproteobacteria</taxon>
        <taxon>Rhodobacterales</taxon>
        <taxon>Roseobacteraceae</taxon>
        <taxon>Roseivivax</taxon>
    </lineage>
</organism>
<dbReference type="GO" id="GO:0004305">
    <property type="term" value="F:ethanolamine kinase activity"/>
    <property type="evidence" value="ECO:0007669"/>
    <property type="project" value="TreeGrafter"/>
</dbReference>
<keyword evidence="1" id="KW-0418">Kinase</keyword>
<keyword evidence="1" id="KW-0808">Transferase</keyword>
<dbReference type="GO" id="GO:0005737">
    <property type="term" value="C:cytoplasm"/>
    <property type="evidence" value="ECO:0007669"/>
    <property type="project" value="TreeGrafter"/>
</dbReference>
<dbReference type="OrthoDB" id="179763at2"/>
<dbReference type="PANTHER" id="PTHR22603">
    <property type="entry name" value="CHOLINE/ETHANOALAMINE KINASE"/>
    <property type="match status" value="1"/>
</dbReference>